<feature type="transmembrane region" description="Helical" evidence="1">
    <location>
        <begin position="12"/>
        <end position="30"/>
    </location>
</feature>
<reference evidence="2 3" key="1">
    <citation type="submission" date="2019-06" db="EMBL/GenBank/DDBJ databases">
        <title>Sequencing the genomes of 1000 actinobacteria strains.</title>
        <authorList>
            <person name="Klenk H.-P."/>
        </authorList>
    </citation>
    <scope>NUCLEOTIDE SEQUENCE [LARGE SCALE GENOMIC DNA]</scope>
    <source>
        <strain evidence="2 3">DSM 45043</strain>
    </source>
</reference>
<accession>A0A543IKU0</accession>
<keyword evidence="1" id="KW-0812">Transmembrane</keyword>
<dbReference type="EMBL" id="VFPO01000001">
    <property type="protein sequence ID" value="TQM71201.1"/>
    <property type="molecule type" value="Genomic_DNA"/>
</dbReference>
<keyword evidence="1" id="KW-1133">Transmembrane helix</keyword>
<comment type="caution">
    <text evidence="2">The sequence shown here is derived from an EMBL/GenBank/DDBJ whole genome shotgun (WGS) entry which is preliminary data.</text>
</comment>
<dbReference type="AlphaFoldDB" id="A0A543IKU0"/>
<proteinExistence type="predicted"/>
<evidence type="ECO:0000313" key="2">
    <source>
        <dbReference type="EMBL" id="TQM71201.1"/>
    </source>
</evidence>
<protein>
    <submittedName>
        <fullName evidence="2">Uncharacterized protein</fullName>
    </submittedName>
</protein>
<evidence type="ECO:0000313" key="3">
    <source>
        <dbReference type="Proteomes" id="UP000316706"/>
    </source>
</evidence>
<organism evidence="2 3">
    <name type="scientific">Actinomadura hallensis</name>
    <dbReference type="NCBI Taxonomy" id="337895"/>
    <lineage>
        <taxon>Bacteria</taxon>
        <taxon>Bacillati</taxon>
        <taxon>Actinomycetota</taxon>
        <taxon>Actinomycetes</taxon>
        <taxon>Streptosporangiales</taxon>
        <taxon>Thermomonosporaceae</taxon>
        <taxon>Actinomadura</taxon>
    </lineage>
</organism>
<name>A0A543IKU0_9ACTN</name>
<dbReference type="Proteomes" id="UP000316706">
    <property type="component" value="Unassembled WGS sequence"/>
</dbReference>
<keyword evidence="1" id="KW-0472">Membrane</keyword>
<sequence length="31" mass="3242">MGRRRPACDTATRVLLGRFAAIALISAALVA</sequence>
<evidence type="ECO:0000256" key="1">
    <source>
        <dbReference type="SAM" id="Phobius"/>
    </source>
</evidence>
<gene>
    <name evidence="2" type="ORF">FHX41_4958</name>
</gene>
<keyword evidence="3" id="KW-1185">Reference proteome</keyword>